<accession>A0A1U7D3Q8</accession>
<comment type="subcellular location">
    <subcellularLocation>
        <location evidence="9">Cytoplasm</location>
    </subcellularLocation>
</comment>
<keyword evidence="3 9" id="KW-0547">Nucleotide-binding</keyword>
<evidence type="ECO:0000259" key="10">
    <source>
        <dbReference type="Pfam" id="PF00294"/>
    </source>
</evidence>
<keyword evidence="1 9" id="KW-0808">Transferase</keyword>
<reference evidence="11 12" key="1">
    <citation type="submission" date="2016-03" db="EMBL/GenBank/DDBJ databases">
        <title>Deep-sea bacteria in the southern Pacific.</title>
        <authorList>
            <person name="Tang K."/>
        </authorList>
    </citation>
    <scope>NUCLEOTIDE SEQUENCE [LARGE SCALE GENOMIC DNA]</scope>
    <source>
        <strain evidence="11 12">JLT2016</strain>
    </source>
</reference>
<evidence type="ECO:0000256" key="2">
    <source>
        <dbReference type="ARBA" id="ARBA00022723"/>
    </source>
</evidence>
<dbReference type="EC" id="2.7.1.15" evidence="9"/>
<feature type="binding site" evidence="9">
    <location>
        <position position="273"/>
    </location>
    <ligand>
        <name>K(+)</name>
        <dbReference type="ChEBI" id="CHEBI:29103"/>
    </ligand>
</feature>
<organism evidence="11 12">
    <name type="scientific">Salipiger profundus</name>
    <dbReference type="NCBI Taxonomy" id="1229727"/>
    <lineage>
        <taxon>Bacteria</taxon>
        <taxon>Pseudomonadati</taxon>
        <taxon>Pseudomonadota</taxon>
        <taxon>Alphaproteobacteria</taxon>
        <taxon>Rhodobacterales</taxon>
        <taxon>Roseobacteraceae</taxon>
        <taxon>Salipiger</taxon>
    </lineage>
</organism>
<feature type="binding site" evidence="9">
    <location>
        <begin position="38"/>
        <end position="42"/>
    </location>
    <ligand>
        <name>substrate</name>
    </ligand>
</feature>
<dbReference type="STRING" id="1229727.Ga0080559_TMP1910"/>
<dbReference type="InterPro" id="IPR011611">
    <property type="entry name" value="PfkB_dom"/>
</dbReference>
<comment type="function">
    <text evidence="9">Catalyzes the phosphorylation of ribose at O-5 in a reaction requiring ATP and magnesium. The resulting D-ribose-5-phosphate can then be used either for sythesis of nucleotides, histidine, and tryptophan, or as a component of the pentose phosphate pathway.</text>
</comment>
<comment type="similarity">
    <text evidence="9">Belongs to the carbohydrate kinase PfkB family. Ribokinase subfamily.</text>
</comment>
<keyword evidence="2 9" id="KW-0479">Metal-binding</keyword>
<dbReference type="GO" id="GO:0005524">
    <property type="term" value="F:ATP binding"/>
    <property type="evidence" value="ECO:0007669"/>
    <property type="project" value="UniProtKB-UniRule"/>
</dbReference>
<dbReference type="GO" id="GO:0005737">
    <property type="term" value="C:cytoplasm"/>
    <property type="evidence" value="ECO:0007669"/>
    <property type="project" value="UniProtKB-SubCell"/>
</dbReference>
<dbReference type="InterPro" id="IPR011877">
    <property type="entry name" value="Ribokinase"/>
</dbReference>
<evidence type="ECO:0000256" key="3">
    <source>
        <dbReference type="ARBA" id="ARBA00022741"/>
    </source>
</evidence>
<feature type="domain" description="Carbohydrate kinase PfkB" evidence="10">
    <location>
        <begin position="6"/>
        <end position="281"/>
    </location>
</feature>
<evidence type="ECO:0000256" key="9">
    <source>
        <dbReference type="HAMAP-Rule" id="MF_01987"/>
    </source>
</evidence>
<keyword evidence="6 9" id="KW-0460">Magnesium</keyword>
<dbReference type="Pfam" id="PF00294">
    <property type="entry name" value="PfkB"/>
    <property type="match status" value="1"/>
</dbReference>
<proteinExistence type="inferred from homology"/>
<keyword evidence="8 9" id="KW-0119">Carbohydrate metabolism</keyword>
<comment type="catalytic activity">
    <reaction evidence="9">
        <text>D-ribose + ATP = D-ribose 5-phosphate + ADP + H(+)</text>
        <dbReference type="Rhea" id="RHEA:13697"/>
        <dbReference type="ChEBI" id="CHEBI:15378"/>
        <dbReference type="ChEBI" id="CHEBI:30616"/>
        <dbReference type="ChEBI" id="CHEBI:47013"/>
        <dbReference type="ChEBI" id="CHEBI:78346"/>
        <dbReference type="ChEBI" id="CHEBI:456216"/>
        <dbReference type="EC" id="2.7.1.15"/>
    </reaction>
</comment>
<keyword evidence="9" id="KW-0963">Cytoplasm</keyword>
<dbReference type="HAMAP" id="MF_01987">
    <property type="entry name" value="Ribokinase"/>
    <property type="match status" value="1"/>
</dbReference>
<feature type="binding site" evidence="9">
    <location>
        <position position="240"/>
    </location>
    <ligand>
        <name>substrate</name>
    </ligand>
</feature>
<feature type="binding site" evidence="9">
    <location>
        <position position="234"/>
    </location>
    <ligand>
        <name>K(+)</name>
        <dbReference type="ChEBI" id="CHEBI:29103"/>
    </ligand>
</feature>
<dbReference type="KEGG" id="tpro:Ga0080559_TMP1910"/>
<keyword evidence="4 9" id="KW-0418">Kinase</keyword>
<feature type="binding site" evidence="9">
    <location>
        <position position="270"/>
    </location>
    <ligand>
        <name>K(+)</name>
        <dbReference type="ChEBI" id="CHEBI:29103"/>
    </ligand>
</feature>
<dbReference type="InterPro" id="IPR029056">
    <property type="entry name" value="Ribokinase-like"/>
</dbReference>
<dbReference type="GO" id="GO:0019303">
    <property type="term" value="P:D-ribose catabolic process"/>
    <property type="evidence" value="ECO:0007669"/>
    <property type="project" value="UniProtKB-UniRule"/>
</dbReference>
<dbReference type="RefSeq" id="WP_076622963.1">
    <property type="nucleotide sequence ID" value="NZ_BMEW01000004.1"/>
</dbReference>
<protein>
    <recommendedName>
        <fullName evidence="9">Ribokinase</fullName>
        <shortName evidence="9">RK</shortName>
        <ecNumber evidence="9">2.7.1.15</ecNumber>
    </recommendedName>
</protein>
<comment type="cofactor">
    <cofactor evidence="9">
        <name>Mg(2+)</name>
        <dbReference type="ChEBI" id="CHEBI:18420"/>
    </cofactor>
    <text evidence="9">Requires a divalent cation, most likely magnesium in vivo, as an electrophilic catalyst to aid phosphoryl group transfer. It is the chelate of the metal and the nucleotide that is the actual substrate.</text>
</comment>
<dbReference type="PRINTS" id="PR00990">
    <property type="entry name" value="RIBOKINASE"/>
</dbReference>
<evidence type="ECO:0000313" key="12">
    <source>
        <dbReference type="Proteomes" id="UP000186559"/>
    </source>
</evidence>
<feature type="binding site" evidence="9">
    <location>
        <position position="275"/>
    </location>
    <ligand>
        <name>K(+)</name>
        <dbReference type="ChEBI" id="CHEBI:29103"/>
    </ligand>
</feature>
<evidence type="ECO:0000313" key="11">
    <source>
        <dbReference type="EMBL" id="APX22706.1"/>
    </source>
</evidence>
<evidence type="ECO:0000256" key="8">
    <source>
        <dbReference type="ARBA" id="ARBA00023277"/>
    </source>
</evidence>
<comment type="subunit">
    <text evidence="9">Homodimer.</text>
</comment>
<feature type="binding site" evidence="9">
    <location>
        <position position="236"/>
    </location>
    <ligand>
        <name>K(+)</name>
        <dbReference type="ChEBI" id="CHEBI:29103"/>
    </ligand>
</feature>
<comment type="pathway">
    <text evidence="9">Carbohydrate metabolism; D-ribose degradation; D-ribose 5-phosphate from beta-D-ribopyranose: step 2/2.</text>
</comment>
<dbReference type="Proteomes" id="UP000186559">
    <property type="component" value="Chromosome"/>
</dbReference>
<feature type="binding site" evidence="9">
    <location>
        <begin position="10"/>
        <end position="12"/>
    </location>
    <ligand>
        <name>substrate</name>
    </ligand>
</feature>
<feature type="binding site" evidence="9">
    <location>
        <position position="179"/>
    </location>
    <ligand>
        <name>ATP</name>
        <dbReference type="ChEBI" id="CHEBI:30616"/>
    </ligand>
</feature>
<dbReference type="EMBL" id="CP014796">
    <property type="protein sequence ID" value="APX22706.1"/>
    <property type="molecule type" value="Genomic_DNA"/>
</dbReference>
<feature type="active site" description="Proton acceptor" evidence="9">
    <location>
        <position position="240"/>
    </location>
</feature>
<feature type="binding site" evidence="9">
    <location>
        <begin position="205"/>
        <end position="210"/>
    </location>
    <ligand>
        <name>ATP</name>
        <dbReference type="ChEBI" id="CHEBI:30616"/>
    </ligand>
</feature>
<comment type="caution">
    <text evidence="9">Lacks conserved residue(s) required for the propagation of feature annotation.</text>
</comment>
<dbReference type="SUPFAM" id="SSF53613">
    <property type="entry name" value="Ribokinase-like"/>
    <property type="match status" value="1"/>
</dbReference>
<dbReference type="OrthoDB" id="9775849at2"/>
<feature type="binding site" evidence="9">
    <location>
        <position position="136"/>
    </location>
    <ligand>
        <name>substrate</name>
    </ligand>
</feature>
<dbReference type="PANTHER" id="PTHR10584">
    <property type="entry name" value="SUGAR KINASE"/>
    <property type="match status" value="1"/>
</dbReference>
<sequence length="292" mass="30722">MTIFNLGSINADLFYALPHMPSPGETIAAASLERGLGGKGANMSVAAARAASRVVHMGAVGANGGWAVERLLEYGVDTRHIVQVEADTGHAIILVDQAGENTIIIHHGANHAIPEDLLGRALSESETGDTLLFQNETLLQPEAAAMARKLGMRVAYAAAPFDAEAARALLPLTDLLVLNEIEMEQLKSASGQDLREMAVPTVIVTEGAAGGRLHRVETGWEAERFSSPEVKAVDTTGAGDTFTGYLVAGLDRGMPLRQAVALASQAAALMVTRHGTADVIPDLRDVQDARFG</sequence>
<dbReference type="GO" id="GO:0046872">
    <property type="term" value="F:metal ion binding"/>
    <property type="evidence" value="ECO:0007669"/>
    <property type="project" value="UniProtKB-KW"/>
</dbReference>
<keyword evidence="7 9" id="KW-0630">Potassium</keyword>
<evidence type="ECO:0000256" key="7">
    <source>
        <dbReference type="ARBA" id="ARBA00022958"/>
    </source>
</evidence>
<keyword evidence="12" id="KW-1185">Reference proteome</keyword>
<dbReference type="AlphaFoldDB" id="A0A1U7D3Q8"/>
<dbReference type="InterPro" id="IPR002139">
    <property type="entry name" value="Ribo/fructo_kinase"/>
</dbReference>
<evidence type="ECO:0000256" key="1">
    <source>
        <dbReference type="ARBA" id="ARBA00022679"/>
    </source>
</evidence>
<feature type="binding site" evidence="9">
    <location>
        <begin position="239"/>
        <end position="240"/>
    </location>
    <ligand>
        <name>ATP</name>
        <dbReference type="ChEBI" id="CHEBI:30616"/>
    </ligand>
</feature>
<keyword evidence="5 9" id="KW-0067">ATP-binding</keyword>
<evidence type="ECO:0000256" key="5">
    <source>
        <dbReference type="ARBA" id="ARBA00022840"/>
    </source>
</evidence>
<dbReference type="PANTHER" id="PTHR10584:SF166">
    <property type="entry name" value="RIBOKINASE"/>
    <property type="match status" value="1"/>
</dbReference>
<dbReference type="UniPathway" id="UPA00916">
    <property type="reaction ID" value="UER00889"/>
</dbReference>
<dbReference type="GO" id="GO:0004747">
    <property type="term" value="F:ribokinase activity"/>
    <property type="evidence" value="ECO:0007669"/>
    <property type="project" value="UniProtKB-UniRule"/>
</dbReference>
<dbReference type="Gene3D" id="3.40.1190.20">
    <property type="match status" value="1"/>
</dbReference>
<evidence type="ECO:0000256" key="4">
    <source>
        <dbReference type="ARBA" id="ARBA00022777"/>
    </source>
</evidence>
<evidence type="ECO:0000256" key="6">
    <source>
        <dbReference type="ARBA" id="ARBA00022842"/>
    </source>
</evidence>
<comment type="activity regulation">
    <text evidence="9">Activated by a monovalent cation that binds near, but not in, the active site. The most likely occupant of the site in vivo is potassium. Ion binding induces a conformational change that may alter substrate affinity.</text>
</comment>
<name>A0A1U7D3Q8_9RHOB</name>
<gene>
    <name evidence="9" type="primary">rbsK</name>
    <name evidence="11" type="ORF">Ga0080559_TMP1910</name>
</gene>